<reference evidence="8 9" key="1">
    <citation type="submission" date="2024-03" db="EMBL/GenBank/DDBJ databases">
        <authorList>
            <person name="Martinez-Hernandez J."/>
        </authorList>
    </citation>
    <scope>NUCLEOTIDE SEQUENCE [LARGE SCALE GENOMIC DNA]</scope>
</reference>
<name>A0AAV1YC17_LUPLU</name>
<dbReference type="PROSITE" id="PS51032">
    <property type="entry name" value="AP2_ERF"/>
    <property type="match status" value="2"/>
</dbReference>
<evidence type="ECO:0000256" key="5">
    <source>
        <dbReference type="ARBA" id="ARBA00023163"/>
    </source>
</evidence>
<keyword evidence="5" id="KW-0804">Transcription</keyword>
<feature type="domain" description="AP2/ERF" evidence="7">
    <location>
        <begin position="331"/>
        <end position="389"/>
    </location>
</feature>
<keyword evidence="2" id="KW-0677">Repeat</keyword>
<evidence type="ECO:0000313" key="9">
    <source>
        <dbReference type="Proteomes" id="UP001497480"/>
    </source>
</evidence>
<dbReference type="Gene3D" id="3.30.730.10">
    <property type="entry name" value="AP2/ERF domain"/>
    <property type="match status" value="2"/>
</dbReference>
<keyword evidence="4" id="KW-0238">DNA-binding</keyword>
<comment type="caution">
    <text evidence="8">The sequence shown here is derived from an EMBL/GenBank/DDBJ whole genome shotgun (WGS) entry which is preliminary data.</text>
</comment>
<dbReference type="EMBL" id="CAXHTB010000023">
    <property type="protein sequence ID" value="CAL0331551.1"/>
    <property type="molecule type" value="Genomic_DNA"/>
</dbReference>
<keyword evidence="9" id="KW-1185">Reference proteome</keyword>
<dbReference type="InterPro" id="IPR001471">
    <property type="entry name" value="AP2/ERF_dom"/>
</dbReference>
<dbReference type="CDD" id="cd00018">
    <property type="entry name" value="AP2"/>
    <property type="match status" value="2"/>
</dbReference>
<dbReference type="GO" id="GO:0005634">
    <property type="term" value="C:nucleus"/>
    <property type="evidence" value="ECO:0007669"/>
    <property type="project" value="UniProtKB-SubCell"/>
</dbReference>
<dbReference type="PANTHER" id="PTHR32467">
    <property type="entry name" value="AP2-LIKE ETHYLENE-RESPONSIVE TRANSCRIPTION FACTOR"/>
    <property type="match status" value="1"/>
</dbReference>
<feature type="domain" description="AP2/ERF" evidence="7">
    <location>
        <begin position="232"/>
        <end position="295"/>
    </location>
</feature>
<evidence type="ECO:0000256" key="4">
    <source>
        <dbReference type="ARBA" id="ARBA00023125"/>
    </source>
</evidence>
<dbReference type="InterPro" id="IPR036955">
    <property type="entry name" value="AP2/ERF_dom_sf"/>
</dbReference>
<proteinExistence type="predicted"/>
<evidence type="ECO:0000256" key="3">
    <source>
        <dbReference type="ARBA" id="ARBA00023015"/>
    </source>
</evidence>
<gene>
    <name evidence="8" type="ORF">LLUT_LOCUS32611</name>
</gene>
<evidence type="ECO:0000256" key="1">
    <source>
        <dbReference type="ARBA" id="ARBA00004123"/>
    </source>
</evidence>
<evidence type="ECO:0000256" key="2">
    <source>
        <dbReference type="ARBA" id="ARBA00022737"/>
    </source>
</evidence>
<evidence type="ECO:0000256" key="6">
    <source>
        <dbReference type="ARBA" id="ARBA00023242"/>
    </source>
</evidence>
<dbReference type="GO" id="GO:0003677">
    <property type="term" value="F:DNA binding"/>
    <property type="evidence" value="ECO:0007669"/>
    <property type="project" value="UniProtKB-KW"/>
</dbReference>
<keyword evidence="6" id="KW-0539">Nucleus</keyword>
<dbReference type="Pfam" id="PF00847">
    <property type="entry name" value="AP2"/>
    <property type="match status" value="1"/>
</dbReference>
<dbReference type="GO" id="GO:0003700">
    <property type="term" value="F:DNA-binding transcription factor activity"/>
    <property type="evidence" value="ECO:0007669"/>
    <property type="project" value="InterPro"/>
</dbReference>
<dbReference type="SUPFAM" id="SSF54171">
    <property type="entry name" value="DNA-binding domain"/>
    <property type="match status" value="2"/>
</dbReference>
<dbReference type="Proteomes" id="UP001497480">
    <property type="component" value="Unassembled WGS sequence"/>
</dbReference>
<dbReference type="PANTHER" id="PTHR32467:SF222">
    <property type="entry name" value="AP2-LIKE ETHYLENE-RESPONSIVE TRANSCRIPTION FACTOR AIL7"/>
    <property type="match status" value="1"/>
</dbReference>
<comment type="subcellular location">
    <subcellularLocation>
        <location evidence="1">Nucleus</location>
    </subcellularLocation>
</comment>
<accession>A0AAV1YC17</accession>
<dbReference type="AlphaFoldDB" id="A0AAV1YC17"/>
<organism evidence="8 9">
    <name type="scientific">Lupinus luteus</name>
    <name type="common">European yellow lupine</name>
    <dbReference type="NCBI Taxonomy" id="3873"/>
    <lineage>
        <taxon>Eukaryota</taxon>
        <taxon>Viridiplantae</taxon>
        <taxon>Streptophyta</taxon>
        <taxon>Embryophyta</taxon>
        <taxon>Tracheophyta</taxon>
        <taxon>Spermatophyta</taxon>
        <taxon>Magnoliopsida</taxon>
        <taxon>eudicotyledons</taxon>
        <taxon>Gunneridae</taxon>
        <taxon>Pentapetalae</taxon>
        <taxon>rosids</taxon>
        <taxon>fabids</taxon>
        <taxon>Fabales</taxon>
        <taxon>Fabaceae</taxon>
        <taxon>Papilionoideae</taxon>
        <taxon>50 kb inversion clade</taxon>
        <taxon>genistoids sensu lato</taxon>
        <taxon>core genistoids</taxon>
        <taxon>Genisteae</taxon>
        <taxon>Lupinus</taxon>
    </lineage>
</organism>
<dbReference type="PRINTS" id="PR00367">
    <property type="entry name" value="ETHRSPELEMNT"/>
</dbReference>
<dbReference type="FunFam" id="3.30.730.10:FF:000003">
    <property type="entry name" value="AP2-like ethylene-responsive transcription factor ANT"/>
    <property type="match status" value="1"/>
</dbReference>
<evidence type="ECO:0000313" key="8">
    <source>
        <dbReference type="EMBL" id="CAL0331551.1"/>
    </source>
</evidence>
<dbReference type="SMART" id="SM00380">
    <property type="entry name" value="AP2"/>
    <property type="match status" value="2"/>
</dbReference>
<protein>
    <recommendedName>
        <fullName evidence="7">AP2/ERF domain-containing protein</fullName>
    </recommendedName>
</protein>
<dbReference type="FunFam" id="3.30.730.10:FF:000002">
    <property type="entry name" value="AP2-like ethylene-responsive transcription factor"/>
    <property type="match status" value="1"/>
</dbReference>
<keyword evidence="3" id="KW-0805">Transcription regulation</keyword>
<sequence length="516" mass="57123">MARATTSNWLSFSLSPMEMLRSSEPQFIQHDAASAPSQYFLDNYYANGWGNPKSQMLYGAQMDQNDSNKEQTQPKRMAELPSFLNPPPPQAVPKLEDFFGDSSSMMRYSDSQTETPDSSLTHAYEHGGSATYFGGGDHQDLKTIAGFQAFSANSGSEVDDSGSIGKSHPTCNEFGTHSIESPANELAFSRRCGNVTDTFSLGIAESSEKAVIVATSDSSRKTADTFGQRTSIYRGVTRHRWTGRYEAHLWDNSCRREGQARKGRQGGYDKEEKAARSYDLAALKYWGPAATTNFPVSSYSKEVEDMKHVTKQEFIASLRRKSSGFSRGASVYRGVTRHHQQGRWQARIGRVAGNKDLYLGTFATEEEAAEAYDIAAIKFRGANAVTNFEMNRYDVESIMNSSLPVGGAAKRLKLSLESEQKQQSLCNTHQQQQPHCVNMNSSINFSAIHHPTASIPHGIPYDSSTAYYHHNLFHHYQHPTNSGTPESGVTSINTSGLNTLPATAAPDFFTWPHQSY</sequence>
<dbReference type="InterPro" id="IPR016177">
    <property type="entry name" value="DNA-bd_dom_sf"/>
</dbReference>
<evidence type="ECO:0000259" key="7">
    <source>
        <dbReference type="PROSITE" id="PS51032"/>
    </source>
</evidence>